<gene>
    <name evidence="2" type="ORF">BD833_12918</name>
</gene>
<sequence length="166" mass="17510">MTTDTATYRRDLLRALRSHHVAPERMGEIVAEVESHVAETGETPVEAFGPAAEYAAGFAGPRPLTARLAGIGLMVLGLACGWLIANGIFGLVTDERVHGMPAGVALLVGALLWLPPMVGQLRRQQPVADPRTGRRITPGPGAVVASMSVFLVLLAGVTWLLALLTQ</sequence>
<evidence type="ECO:0000313" key="3">
    <source>
        <dbReference type="Proteomes" id="UP000322499"/>
    </source>
</evidence>
<keyword evidence="1" id="KW-1133">Transmembrane helix</keyword>
<protein>
    <submittedName>
        <fullName evidence="2">Uncharacterized protein</fullName>
    </submittedName>
</protein>
<feature type="transmembrane region" description="Helical" evidence="1">
    <location>
        <begin position="98"/>
        <end position="118"/>
    </location>
</feature>
<accession>A0A5S5CKD0</accession>
<proteinExistence type="predicted"/>
<organism evidence="2 3">
    <name type="scientific">Blastococcus xanthinilyticus</name>
    <dbReference type="NCBI Taxonomy" id="1564164"/>
    <lineage>
        <taxon>Bacteria</taxon>
        <taxon>Bacillati</taxon>
        <taxon>Actinomycetota</taxon>
        <taxon>Actinomycetes</taxon>
        <taxon>Geodermatophilales</taxon>
        <taxon>Geodermatophilaceae</taxon>
        <taxon>Blastococcus</taxon>
    </lineage>
</organism>
<comment type="caution">
    <text evidence="2">The sequence shown here is derived from an EMBL/GenBank/DDBJ whole genome shotgun (WGS) entry which is preliminary data.</text>
</comment>
<keyword evidence="1" id="KW-0812">Transmembrane</keyword>
<evidence type="ECO:0000313" key="2">
    <source>
        <dbReference type="EMBL" id="TYP80651.1"/>
    </source>
</evidence>
<dbReference type="Pfam" id="PF22564">
    <property type="entry name" value="HAAS"/>
    <property type="match status" value="1"/>
</dbReference>
<feature type="transmembrane region" description="Helical" evidence="1">
    <location>
        <begin position="139"/>
        <end position="162"/>
    </location>
</feature>
<dbReference type="Proteomes" id="UP000322499">
    <property type="component" value="Unassembled WGS sequence"/>
</dbReference>
<dbReference type="RefSeq" id="WP_166535381.1">
    <property type="nucleotide sequence ID" value="NZ_VNHW01000029.1"/>
</dbReference>
<reference evidence="2 3" key="1">
    <citation type="submission" date="2019-07" db="EMBL/GenBank/DDBJ databases">
        <title>Genomic Encyclopedia of Archaeal and Bacterial Type Strains, Phase II (KMG-II): from individual species to whole genera.</title>
        <authorList>
            <person name="Goeker M."/>
        </authorList>
    </citation>
    <scope>NUCLEOTIDE SEQUENCE [LARGE SCALE GENOMIC DNA]</scope>
    <source>
        <strain evidence="2 3">DSM 46842</strain>
    </source>
</reference>
<evidence type="ECO:0000256" key="1">
    <source>
        <dbReference type="SAM" id="Phobius"/>
    </source>
</evidence>
<keyword evidence="1" id="KW-0472">Membrane</keyword>
<feature type="transmembrane region" description="Helical" evidence="1">
    <location>
        <begin position="68"/>
        <end position="92"/>
    </location>
</feature>
<dbReference type="EMBL" id="VNHW01000029">
    <property type="protein sequence ID" value="TYP80651.1"/>
    <property type="molecule type" value="Genomic_DNA"/>
</dbReference>
<dbReference type="AlphaFoldDB" id="A0A5S5CKD0"/>
<name>A0A5S5CKD0_9ACTN</name>
<keyword evidence="3" id="KW-1185">Reference proteome</keyword>